<accession>A0A9N8ZWL4</accession>
<evidence type="ECO:0000313" key="3">
    <source>
        <dbReference type="EMBL" id="CAG8510804.1"/>
    </source>
</evidence>
<keyword evidence="2" id="KW-0812">Transmembrane</keyword>
<reference evidence="3" key="1">
    <citation type="submission" date="2021-06" db="EMBL/GenBank/DDBJ databases">
        <authorList>
            <person name="Kallberg Y."/>
            <person name="Tangrot J."/>
            <person name="Rosling A."/>
        </authorList>
    </citation>
    <scope>NUCLEOTIDE SEQUENCE</scope>
    <source>
        <strain evidence="3">BR232B</strain>
    </source>
</reference>
<dbReference type="Proteomes" id="UP000789739">
    <property type="component" value="Unassembled WGS sequence"/>
</dbReference>
<evidence type="ECO:0000256" key="2">
    <source>
        <dbReference type="SAM" id="Phobius"/>
    </source>
</evidence>
<feature type="region of interest" description="Disordered" evidence="1">
    <location>
        <begin position="1"/>
        <end position="23"/>
    </location>
</feature>
<evidence type="ECO:0000256" key="1">
    <source>
        <dbReference type="SAM" id="MobiDB-lite"/>
    </source>
</evidence>
<comment type="caution">
    <text evidence="3">The sequence shown here is derived from an EMBL/GenBank/DDBJ whole genome shotgun (WGS) entry which is preliminary data.</text>
</comment>
<gene>
    <name evidence="3" type="ORF">PBRASI_LOCUS3101</name>
</gene>
<dbReference type="AlphaFoldDB" id="A0A9N8ZWL4"/>
<keyword evidence="2" id="KW-0472">Membrane</keyword>
<dbReference type="EMBL" id="CAJVPI010000267">
    <property type="protein sequence ID" value="CAG8510804.1"/>
    <property type="molecule type" value="Genomic_DNA"/>
</dbReference>
<keyword evidence="2" id="KW-1133">Transmembrane helix</keyword>
<proteinExistence type="predicted"/>
<protein>
    <submittedName>
        <fullName evidence="3">11504_t:CDS:1</fullName>
    </submittedName>
</protein>
<sequence length="135" mass="15555">MEGMTPPNSNSQTSNESQPTYSVNSLPSEVPFCQYKSLYWSPQLTRQSMYCTPCCDDEDDSYHVNESDEMFYTNYLTKINTNVRTDNEVVRQPSNNKIADERRRRKKSVFASRLRLTSIILMSIGFGKSSLFIVP</sequence>
<name>A0A9N8ZWL4_9GLOM</name>
<evidence type="ECO:0000313" key="4">
    <source>
        <dbReference type="Proteomes" id="UP000789739"/>
    </source>
</evidence>
<feature type="transmembrane region" description="Helical" evidence="2">
    <location>
        <begin position="114"/>
        <end position="134"/>
    </location>
</feature>
<keyword evidence="4" id="KW-1185">Reference proteome</keyword>
<organism evidence="3 4">
    <name type="scientific">Paraglomus brasilianum</name>
    <dbReference type="NCBI Taxonomy" id="144538"/>
    <lineage>
        <taxon>Eukaryota</taxon>
        <taxon>Fungi</taxon>
        <taxon>Fungi incertae sedis</taxon>
        <taxon>Mucoromycota</taxon>
        <taxon>Glomeromycotina</taxon>
        <taxon>Glomeromycetes</taxon>
        <taxon>Paraglomerales</taxon>
        <taxon>Paraglomeraceae</taxon>
        <taxon>Paraglomus</taxon>
    </lineage>
</organism>